<dbReference type="KEGG" id="gjf:M493_07745"/>
<feature type="transmembrane region" description="Helical" evidence="7">
    <location>
        <begin position="352"/>
        <end position="372"/>
    </location>
</feature>
<evidence type="ECO:0000256" key="2">
    <source>
        <dbReference type="ARBA" id="ARBA00022448"/>
    </source>
</evidence>
<keyword evidence="2" id="KW-0813">Transport</keyword>
<protein>
    <recommendedName>
        <fullName evidence="8">Amino acid permease/ SLC12A domain-containing protein</fullName>
    </recommendedName>
</protein>
<dbReference type="EMBL" id="CP006254">
    <property type="protein sequence ID" value="AGT31832.1"/>
    <property type="molecule type" value="Genomic_DNA"/>
</dbReference>
<feature type="transmembrane region" description="Helical" evidence="7">
    <location>
        <begin position="155"/>
        <end position="174"/>
    </location>
</feature>
<feature type="transmembrane region" description="Helical" evidence="7">
    <location>
        <begin position="231"/>
        <end position="251"/>
    </location>
</feature>
<evidence type="ECO:0000313" key="10">
    <source>
        <dbReference type="Proteomes" id="UP000015500"/>
    </source>
</evidence>
<evidence type="ECO:0000256" key="5">
    <source>
        <dbReference type="ARBA" id="ARBA00022989"/>
    </source>
</evidence>
<reference evidence="9 10" key="1">
    <citation type="journal article" date="2014" name="Genome Announc.">
        <title>Complete Genome Sequence of the Thermophilic Polychlorinated Biphenyl Degrader Geobacillus sp. Strain JF8 (NBRC 109937).</title>
        <authorList>
            <person name="Shintani M."/>
            <person name="Ohtsubo Y."/>
            <person name="Fukuda K."/>
            <person name="Hosoyama A."/>
            <person name="Ohji S."/>
            <person name="Yamazoe A."/>
            <person name="Fujita N."/>
            <person name="Nagata Y."/>
            <person name="Tsuda M."/>
            <person name="Hatta T."/>
            <person name="Kimbara K."/>
        </authorList>
    </citation>
    <scope>NUCLEOTIDE SEQUENCE [LARGE SCALE GENOMIC DNA]</scope>
    <source>
        <strain evidence="9 10">JF8</strain>
    </source>
</reference>
<sequence>MGPREQGMVTWRKLALFGAGCTVGTGFFLGSGLAIERGGPAVAAAFLIAAASAYIVFELLAGMTAADPEAGSFRSYAKKAYGPWAGFSSGWAYWCSELLIMGSQLMALSIFSRFWFPNVPLSLFAAGYAVLSLMVLLLGTALLSRLEHVLGAVKLMAIAGFIALAAAIAAGWAGNGDVPFPNRAREWLPNGIGGFWSALVYAFYAFGGLEVLALMAVRLRDPGDAPKAGKTMLAVLAVLYVSALGLAMAIVPHAAFSSKESPFVTAVHWHGLPVFPHLFNAVFMIAGFSTMAASLFAVMTMVTVLAKDGDAPRRFVANDRRGLSSPTFLLTAAGLFLSVILALLVPARLYEYITTAAGLLLLYNWLFILSFAPRLLPLGRLARWKRWAAFLFIVLAVGGTVVDRSIRPGFFISLALVAAIAFAAFIRTRKTVQNPRIRPQT</sequence>
<dbReference type="PANTHER" id="PTHR43495">
    <property type="entry name" value="GABA PERMEASE"/>
    <property type="match status" value="1"/>
</dbReference>
<name>S5Z4H5_GEOG3</name>
<feature type="transmembrane region" description="Helical" evidence="7">
    <location>
        <begin position="194"/>
        <end position="219"/>
    </location>
</feature>
<dbReference type="PANTHER" id="PTHR43495:SF5">
    <property type="entry name" value="GAMMA-AMINOBUTYRIC ACID PERMEASE"/>
    <property type="match status" value="1"/>
</dbReference>
<dbReference type="GO" id="GO:0006865">
    <property type="term" value="P:amino acid transport"/>
    <property type="evidence" value="ECO:0007669"/>
    <property type="project" value="UniProtKB-KW"/>
</dbReference>
<organism evidence="9 10">
    <name type="scientific">Geobacillus genomosp. 3</name>
    <dbReference type="NCBI Taxonomy" id="1921421"/>
    <lineage>
        <taxon>Bacteria</taxon>
        <taxon>Bacillati</taxon>
        <taxon>Bacillota</taxon>
        <taxon>Bacilli</taxon>
        <taxon>Bacillales</taxon>
        <taxon>Anoxybacillaceae</taxon>
        <taxon>Geobacillus</taxon>
    </lineage>
</organism>
<dbReference type="PATRIC" id="fig|1345697.3.peg.1472"/>
<dbReference type="InterPro" id="IPR004841">
    <property type="entry name" value="AA-permease/SLC12A_dom"/>
</dbReference>
<dbReference type="HOGENOM" id="CLU_007946_9_3_9"/>
<dbReference type="PIRSF" id="PIRSF006060">
    <property type="entry name" value="AA_transporter"/>
    <property type="match status" value="1"/>
</dbReference>
<dbReference type="GO" id="GO:0055085">
    <property type="term" value="P:transmembrane transport"/>
    <property type="evidence" value="ECO:0007669"/>
    <property type="project" value="InterPro"/>
</dbReference>
<dbReference type="Pfam" id="PF00324">
    <property type="entry name" value="AA_permease"/>
    <property type="match status" value="1"/>
</dbReference>
<dbReference type="OrthoDB" id="9780162at2"/>
<feature type="transmembrane region" description="Helical" evidence="7">
    <location>
        <begin position="327"/>
        <end position="346"/>
    </location>
</feature>
<feature type="transmembrane region" description="Helical" evidence="7">
    <location>
        <begin position="281"/>
        <end position="306"/>
    </location>
</feature>
<gene>
    <name evidence="9" type="ORF">M493_07745</name>
</gene>
<dbReference type="Proteomes" id="UP000015500">
    <property type="component" value="Chromosome"/>
</dbReference>
<feature type="transmembrane region" description="Helical" evidence="7">
    <location>
        <begin position="121"/>
        <end position="143"/>
    </location>
</feature>
<evidence type="ECO:0000256" key="6">
    <source>
        <dbReference type="ARBA" id="ARBA00023136"/>
    </source>
</evidence>
<dbReference type="STRING" id="1921421.M493_07745"/>
<dbReference type="RefSeq" id="WP_020959643.1">
    <property type="nucleotide sequence ID" value="NC_022080.4"/>
</dbReference>
<accession>S5Z4H5</accession>
<keyword evidence="5 7" id="KW-1133">Transmembrane helix</keyword>
<dbReference type="Gene3D" id="1.20.1740.10">
    <property type="entry name" value="Amino acid/polyamine transporter I"/>
    <property type="match status" value="1"/>
</dbReference>
<dbReference type="AlphaFoldDB" id="S5Z4H5"/>
<feature type="transmembrane region" description="Helical" evidence="7">
    <location>
        <begin position="41"/>
        <end position="60"/>
    </location>
</feature>
<keyword evidence="4" id="KW-0029">Amino-acid transport</keyword>
<evidence type="ECO:0000256" key="3">
    <source>
        <dbReference type="ARBA" id="ARBA00022692"/>
    </source>
</evidence>
<evidence type="ECO:0000256" key="4">
    <source>
        <dbReference type="ARBA" id="ARBA00022970"/>
    </source>
</evidence>
<feature type="transmembrane region" description="Helical" evidence="7">
    <location>
        <begin position="14"/>
        <end position="35"/>
    </location>
</feature>
<evidence type="ECO:0000256" key="1">
    <source>
        <dbReference type="ARBA" id="ARBA00004141"/>
    </source>
</evidence>
<keyword evidence="3 7" id="KW-0812">Transmembrane</keyword>
<comment type="subcellular location">
    <subcellularLocation>
        <location evidence="1">Membrane</location>
        <topology evidence="1">Multi-pass membrane protein</topology>
    </subcellularLocation>
</comment>
<feature type="domain" description="Amino acid permease/ SLC12A" evidence="8">
    <location>
        <begin position="19"/>
        <end position="375"/>
    </location>
</feature>
<evidence type="ECO:0000259" key="8">
    <source>
        <dbReference type="Pfam" id="PF00324"/>
    </source>
</evidence>
<evidence type="ECO:0000313" key="9">
    <source>
        <dbReference type="EMBL" id="AGT31832.1"/>
    </source>
</evidence>
<feature type="transmembrane region" description="Helical" evidence="7">
    <location>
        <begin position="81"/>
        <end position="101"/>
    </location>
</feature>
<feature type="transmembrane region" description="Helical" evidence="7">
    <location>
        <begin position="408"/>
        <end position="426"/>
    </location>
</feature>
<keyword evidence="10" id="KW-1185">Reference proteome</keyword>
<dbReference type="GO" id="GO:0016020">
    <property type="term" value="C:membrane"/>
    <property type="evidence" value="ECO:0007669"/>
    <property type="project" value="UniProtKB-SubCell"/>
</dbReference>
<proteinExistence type="predicted"/>
<evidence type="ECO:0000256" key="7">
    <source>
        <dbReference type="SAM" id="Phobius"/>
    </source>
</evidence>
<feature type="transmembrane region" description="Helical" evidence="7">
    <location>
        <begin position="384"/>
        <end position="402"/>
    </location>
</feature>
<keyword evidence="6 7" id="KW-0472">Membrane</keyword>